<dbReference type="GO" id="GO:0052621">
    <property type="term" value="F:diguanylate cyclase activity"/>
    <property type="evidence" value="ECO:0007669"/>
    <property type="project" value="UniProtKB-EC"/>
</dbReference>
<dbReference type="OrthoDB" id="9790367at2"/>
<dbReference type="PANTHER" id="PTHR45138">
    <property type="entry name" value="REGULATORY COMPONENTS OF SENSORY TRANSDUCTION SYSTEM"/>
    <property type="match status" value="1"/>
</dbReference>
<evidence type="ECO:0000256" key="1">
    <source>
        <dbReference type="ARBA" id="ARBA00012528"/>
    </source>
</evidence>
<dbReference type="SUPFAM" id="SSF55785">
    <property type="entry name" value="PYP-like sensor domain (PAS domain)"/>
    <property type="match status" value="1"/>
</dbReference>
<accession>A0A0U5AYH0</accession>
<protein>
    <recommendedName>
        <fullName evidence="1">diguanylate cyclase</fullName>
        <ecNumber evidence="1">2.7.7.65</ecNumber>
    </recommendedName>
</protein>
<dbReference type="NCBIfam" id="TIGR00254">
    <property type="entry name" value="GGDEF"/>
    <property type="match status" value="1"/>
</dbReference>
<reference evidence="7" key="2">
    <citation type="journal article" date="2016" name="Int. J. Syst. Evol. Microbiol.">
        <title>Caldimicrobium thiodismutans sp. nov., a sulfur-disproportionating bacterium isolated from a hot spring.</title>
        <authorList>
            <person name="Kojima H."/>
            <person name="Umezawa K."/>
            <person name="Fukui M."/>
        </authorList>
    </citation>
    <scope>NUCLEOTIDE SEQUENCE [LARGE SCALE GENOMIC DNA]</scope>
    <source>
        <strain evidence="7">TF1</strain>
    </source>
</reference>
<dbReference type="SUPFAM" id="SSF55073">
    <property type="entry name" value="Nucleotide cyclase"/>
    <property type="match status" value="1"/>
</dbReference>
<dbReference type="STRING" id="1653476.THC_1146"/>
<dbReference type="Gene3D" id="3.30.450.20">
    <property type="entry name" value="PAS domain"/>
    <property type="match status" value="1"/>
</dbReference>
<dbReference type="InterPro" id="IPR000700">
    <property type="entry name" value="PAS-assoc_C"/>
</dbReference>
<gene>
    <name evidence="6" type="ORF">THC_1146</name>
</gene>
<evidence type="ECO:0000256" key="2">
    <source>
        <dbReference type="ARBA" id="ARBA00034247"/>
    </source>
</evidence>
<proteinExistence type="predicted"/>
<dbReference type="CDD" id="cd01949">
    <property type="entry name" value="GGDEF"/>
    <property type="match status" value="1"/>
</dbReference>
<dbReference type="Pfam" id="PF13426">
    <property type="entry name" value="PAS_9"/>
    <property type="match status" value="1"/>
</dbReference>
<feature type="domain" description="GGDEF" evidence="5">
    <location>
        <begin position="166"/>
        <end position="293"/>
    </location>
</feature>
<dbReference type="Pfam" id="PF00990">
    <property type="entry name" value="GGDEF"/>
    <property type="match status" value="1"/>
</dbReference>
<comment type="catalytic activity">
    <reaction evidence="2">
        <text>2 GTP = 3',3'-c-di-GMP + 2 diphosphate</text>
        <dbReference type="Rhea" id="RHEA:24898"/>
        <dbReference type="ChEBI" id="CHEBI:33019"/>
        <dbReference type="ChEBI" id="CHEBI:37565"/>
        <dbReference type="ChEBI" id="CHEBI:58805"/>
        <dbReference type="EC" id="2.7.7.65"/>
    </reaction>
</comment>
<dbReference type="CDD" id="cd00130">
    <property type="entry name" value="PAS"/>
    <property type="match status" value="1"/>
</dbReference>
<dbReference type="InterPro" id="IPR043128">
    <property type="entry name" value="Rev_trsase/Diguanyl_cyclase"/>
</dbReference>
<dbReference type="GO" id="GO:0005886">
    <property type="term" value="C:plasma membrane"/>
    <property type="evidence" value="ECO:0007669"/>
    <property type="project" value="TreeGrafter"/>
</dbReference>
<dbReference type="FunFam" id="3.30.70.270:FF:000001">
    <property type="entry name" value="Diguanylate cyclase domain protein"/>
    <property type="match status" value="1"/>
</dbReference>
<dbReference type="Gene3D" id="3.30.70.270">
    <property type="match status" value="1"/>
</dbReference>
<feature type="domain" description="PAC" evidence="4">
    <location>
        <begin position="83"/>
        <end position="134"/>
    </location>
</feature>
<organism evidence="6 7">
    <name type="scientific">Caldimicrobium thiodismutans</name>
    <dbReference type="NCBI Taxonomy" id="1653476"/>
    <lineage>
        <taxon>Bacteria</taxon>
        <taxon>Pseudomonadati</taxon>
        <taxon>Thermodesulfobacteriota</taxon>
        <taxon>Thermodesulfobacteria</taxon>
        <taxon>Thermodesulfobacteriales</taxon>
        <taxon>Thermodesulfobacteriaceae</taxon>
        <taxon>Caldimicrobium</taxon>
    </lineage>
</organism>
<dbReference type="GO" id="GO:1902201">
    <property type="term" value="P:negative regulation of bacterial-type flagellum-dependent cell motility"/>
    <property type="evidence" value="ECO:0007669"/>
    <property type="project" value="TreeGrafter"/>
</dbReference>
<evidence type="ECO:0000313" key="7">
    <source>
        <dbReference type="Proteomes" id="UP000068196"/>
    </source>
</evidence>
<evidence type="ECO:0000259" key="5">
    <source>
        <dbReference type="PROSITE" id="PS50887"/>
    </source>
</evidence>
<dbReference type="InterPro" id="IPR000014">
    <property type="entry name" value="PAS"/>
</dbReference>
<evidence type="ECO:0000313" key="6">
    <source>
        <dbReference type="EMBL" id="BAU23519.1"/>
    </source>
</evidence>
<name>A0A0U5AYH0_9BACT</name>
<dbReference type="EC" id="2.7.7.65" evidence="1"/>
<dbReference type="PROSITE" id="PS50112">
    <property type="entry name" value="PAS"/>
    <property type="match status" value="1"/>
</dbReference>
<dbReference type="PATRIC" id="fig|1653476.3.peg.1186"/>
<dbReference type="NCBIfam" id="TIGR00229">
    <property type="entry name" value="sensory_box"/>
    <property type="match status" value="1"/>
</dbReference>
<dbReference type="PROSITE" id="PS50887">
    <property type="entry name" value="GGDEF"/>
    <property type="match status" value="1"/>
</dbReference>
<sequence length="293" mass="33225">MSEAHTVEDLFDLNSFFTLLDNLVCALIIIDTEKRIKLVNQKALSLTGYKKEELLGKKPHEFLFALLSQEGCAFEKILAGGQCEFDALLKRKDGGEFFAHLNVTLLRLKEEKDFVVITFIDITERKELEKRLLEAAMTDHLTGLYNRRFMDEALKREKAIADRYGVPLSLILMDLDNFKTINDIYGHDIGDRVLNSISNLLKEKLRKTDVSARWGGEEFLILLRNTNLPQALKVAEKLKNLICGLKVPPVEDVSASFGVVEYIKGESIDDILKRVDLALYRAKAVGKNCVISF</sequence>
<dbReference type="PROSITE" id="PS50113">
    <property type="entry name" value="PAC"/>
    <property type="match status" value="1"/>
</dbReference>
<dbReference type="RefSeq" id="WP_068514594.1">
    <property type="nucleotide sequence ID" value="NZ_AP014945.1"/>
</dbReference>
<dbReference type="SMART" id="SM00091">
    <property type="entry name" value="PAS"/>
    <property type="match status" value="1"/>
</dbReference>
<evidence type="ECO:0000259" key="3">
    <source>
        <dbReference type="PROSITE" id="PS50112"/>
    </source>
</evidence>
<dbReference type="GO" id="GO:0043709">
    <property type="term" value="P:cell adhesion involved in single-species biofilm formation"/>
    <property type="evidence" value="ECO:0007669"/>
    <property type="project" value="TreeGrafter"/>
</dbReference>
<dbReference type="InterPro" id="IPR050469">
    <property type="entry name" value="Diguanylate_Cyclase"/>
</dbReference>
<dbReference type="InterPro" id="IPR035965">
    <property type="entry name" value="PAS-like_dom_sf"/>
</dbReference>
<dbReference type="SMART" id="SM00267">
    <property type="entry name" value="GGDEF"/>
    <property type="match status" value="1"/>
</dbReference>
<keyword evidence="7" id="KW-1185">Reference proteome</keyword>
<dbReference type="Proteomes" id="UP000068196">
    <property type="component" value="Chromosome"/>
</dbReference>
<dbReference type="InterPro" id="IPR029787">
    <property type="entry name" value="Nucleotide_cyclase"/>
</dbReference>
<dbReference type="InterPro" id="IPR000160">
    <property type="entry name" value="GGDEF_dom"/>
</dbReference>
<dbReference type="KEGG" id="cthi:THC_1146"/>
<evidence type="ECO:0000259" key="4">
    <source>
        <dbReference type="PROSITE" id="PS50113"/>
    </source>
</evidence>
<reference evidence="6 7" key="1">
    <citation type="journal article" date="2016" name="Int. J. Syst. Evol. Microbiol.">
        <title>Caldimicrobium thiodismutans sp. nov., a sulfur-disproportionating bacterium isolated from a hot spring, and emended description of the genus Caldimicrobium.</title>
        <authorList>
            <person name="Kojima H."/>
            <person name="Umezawa K."/>
            <person name="Fukui M."/>
        </authorList>
    </citation>
    <scope>NUCLEOTIDE SEQUENCE [LARGE SCALE GENOMIC DNA]</scope>
    <source>
        <strain evidence="6 7">TF1</strain>
    </source>
</reference>
<dbReference type="AlphaFoldDB" id="A0A0U5AYH0"/>
<dbReference type="PANTHER" id="PTHR45138:SF9">
    <property type="entry name" value="DIGUANYLATE CYCLASE DGCM-RELATED"/>
    <property type="match status" value="1"/>
</dbReference>
<feature type="domain" description="PAS" evidence="3">
    <location>
        <begin position="12"/>
        <end position="70"/>
    </location>
</feature>
<dbReference type="EMBL" id="AP014945">
    <property type="protein sequence ID" value="BAU23519.1"/>
    <property type="molecule type" value="Genomic_DNA"/>
</dbReference>